<dbReference type="RefSeq" id="WP_257715146.1">
    <property type="nucleotide sequence ID" value="NZ_JANJOU010000003.1"/>
</dbReference>
<evidence type="ECO:0000313" key="3">
    <source>
        <dbReference type="Proteomes" id="UP001524642"/>
    </source>
</evidence>
<keyword evidence="1" id="KW-0472">Membrane</keyword>
<accession>A0ABT1X046</accession>
<dbReference type="Proteomes" id="UP001524642">
    <property type="component" value="Unassembled WGS sequence"/>
</dbReference>
<organism evidence="2 3">
    <name type="scientific">Roseomonas populi</name>
    <dbReference type="NCBI Taxonomy" id="3121582"/>
    <lineage>
        <taxon>Bacteria</taxon>
        <taxon>Pseudomonadati</taxon>
        <taxon>Pseudomonadota</taxon>
        <taxon>Alphaproteobacteria</taxon>
        <taxon>Acetobacterales</taxon>
        <taxon>Roseomonadaceae</taxon>
        <taxon>Roseomonas</taxon>
    </lineage>
</organism>
<proteinExistence type="predicted"/>
<feature type="transmembrane region" description="Helical" evidence="1">
    <location>
        <begin position="28"/>
        <end position="47"/>
    </location>
</feature>
<sequence>MTDRAGVRLGRALDALIDVVGSDRQTSLMVLGLTLLGMLILTAKSFYRLLTL</sequence>
<name>A0ABT1X046_9PROT</name>
<comment type="caution">
    <text evidence="2">The sequence shown here is derived from an EMBL/GenBank/DDBJ whole genome shotgun (WGS) entry which is preliminary data.</text>
</comment>
<keyword evidence="3" id="KW-1185">Reference proteome</keyword>
<evidence type="ECO:0000256" key="1">
    <source>
        <dbReference type="SAM" id="Phobius"/>
    </source>
</evidence>
<keyword evidence="1" id="KW-0812">Transmembrane</keyword>
<keyword evidence="1" id="KW-1133">Transmembrane helix</keyword>
<evidence type="ECO:0000313" key="2">
    <source>
        <dbReference type="EMBL" id="MCR0981470.1"/>
    </source>
</evidence>
<protein>
    <submittedName>
        <fullName evidence="2">Uncharacterized protein</fullName>
    </submittedName>
</protein>
<gene>
    <name evidence="2" type="ORF">NRP21_05360</name>
</gene>
<dbReference type="EMBL" id="JANJOU010000003">
    <property type="protein sequence ID" value="MCR0981470.1"/>
    <property type="molecule type" value="Genomic_DNA"/>
</dbReference>
<reference evidence="2 3" key="1">
    <citation type="submission" date="2022-06" db="EMBL/GenBank/DDBJ databases">
        <title>Roseomonas CN29.</title>
        <authorList>
            <person name="Cheng Y."/>
            <person name="He X."/>
        </authorList>
    </citation>
    <scope>NUCLEOTIDE SEQUENCE [LARGE SCALE GENOMIC DNA]</scope>
    <source>
        <strain evidence="2 3">CN29</strain>
    </source>
</reference>